<evidence type="ECO:0000313" key="4">
    <source>
        <dbReference type="Proteomes" id="UP000054844"/>
    </source>
</evidence>
<evidence type="ECO:0000313" key="2">
    <source>
        <dbReference type="EMBL" id="ONH84981.1"/>
    </source>
</evidence>
<sequence>MVSTDELMNAMLARAPVLRRLGYKVRVDITDLDESVLLDATGGQLDIRPALPTEETDTVLRLSAADLGKLMAGRLNPMLAFSTGRLRVEGSKGVALKLANLLDED</sequence>
<keyword evidence="4" id="KW-1185">Reference proteome</keyword>
<protein>
    <submittedName>
        <fullName evidence="3">Sterol carrier protein</fullName>
    </submittedName>
    <submittedName>
        <fullName evidence="2">Sterol-binding protein</fullName>
    </submittedName>
</protein>
<dbReference type="RefSeq" id="WP_019462413.1">
    <property type="nucleotide sequence ID" value="NZ_AP031462.1"/>
</dbReference>
<evidence type="ECO:0000313" key="5">
    <source>
        <dbReference type="Proteomes" id="UP000254919"/>
    </source>
</evidence>
<dbReference type="InterPro" id="IPR003033">
    <property type="entry name" value="SCP2_sterol-bd_dom"/>
</dbReference>
<dbReference type="AlphaFoldDB" id="A0A1S8D9H3"/>
<dbReference type="GeneID" id="99632330"/>
<reference evidence="2 4" key="1">
    <citation type="submission" date="2016-12" db="EMBL/GenBank/DDBJ databases">
        <title>Draft genome sequence of Roseomonas mucosa strain AU37, isolated from a peripheral intravenous catheter.</title>
        <authorList>
            <person name="Choudhury M.A."/>
            <person name="Sidjabat H.E."/>
            <person name="Wailan A.M."/>
            <person name="Zhang L."/>
            <person name="Marsh N.M."/>
            <person name="Rickard C.M."/>
            <person name="Davies M."/>
            <person name="Mcmillan D.J."/>
        </authorList>
    </citation>
    <scope>NUCLEOTIDE SEQUENCE [LARGE SCALE GENOMIC DNA]</scope>
    <source>
        <strain evidence="2 4">SAVE376</strain>
    </source>
</reference>
<dbReference type="STRING" id="207340.APZ41_001990"/>
<proteinExistence type="predicted"/>
<organism evidence="2 4">
    <name type="scientific">Roseomonas mucosa</name>
    <dbReference type="NCBI Taxonomy" id="207340"/>
    <lineage>
        <taxon>Bacteria</taxon>
        <taxon>Pseudomonadati</taxon>
        <taxon>Pseudomonadota</taxon>
        <taxon>Alphaproteobacteria</taxon>
        <taxon>Acetobacterales</taxon>
        <taxon>Roseomonadaceae</taxon>
        <taxon>Roseomonas</taxon>
    </lineage>
</organism>
<evidence type="ECO:0000313" key="3">
    <source>
        <dbReference type="EMBL" id="SUE39420.1"/>
    </source>
</evidence>
<dbReference type="InterPro" id="IPR036527">
    <property type="entry name" value="SCP2_sterol-bd_dom_sf"/>
</dbReference>
<gene>
    <name evidence="2" type="ORF">APZ41_001990</name>
    <name evidence="3" type="ORF">NCTC13291_01279</name>
</gene>
<accession>A0A1S8D9H3</accession>
<evidence type="ECO:0000259" key="1">
    <source>
        <dbReference type="Pfam" id="PF02036"/>
    </source>
</evidence>
<dbReference type="Pfam" id="PF02036">
    <property type="entry name" value="SCP2"/>
    <property type="match status" value="1"/>
</dbReference>
<name>A0A1S8D9H3_9PROT</name>
<dbReference type="Proteomes" id="UP000254919">
    <property type="component" value="Unassembled WGS sequence"/>
</dbReference>
<dbReference type="SUPFAM" id="SSF55718">
    <property type="entry name" value="SCP-like"/>
    <property type="match status" value="1"/>
</dbReference>
<dbReference type="Gene3D" id="3.30.1050.10">
    <property type="entry name" value="SCP2 sterol-binding domain"/>
    <property type="match status" value="1"/>
</dbReference>
<dbReference type="EMBL" id="LLWF02000002">
    <property type="protein sequence ID" value="ONH84981.1"/>
    <property type="molecule type" value="Genomic_DNA"/>
</dbReference>
<reference evidence="3 5" key="2">
    <citation type="submission" date="2018-06" db="EMBL/GenBank/DDBJ databases">
        <authorList>
            <consortium name="Pathogen Informatics"/>
            <person name="Doyle S."/>
        </authorList>
    </citation>
    <scope>NUCLEOTIDE SEQUENCE [LARGE SCALE GENOMIC DNA]</scope>
    <source>
        <strain evidence="3 5">NCTC13291</strain>
    </source>
</reference>
<dbReference type="Proteomes" id="UP000054844">
    <property type="component" value="Unassembled WGS sequence"/>
</dbReference>
<feature type="domain" description="SCP2" evidence="1">
    <location>
        <begin position="14"/>
        <end position="103"/>
    </location>
</feature>
<dbReference type="EMBL" id="UGVN01000001">
    <property type="protein sequence ID" value="SUE39420.1"/>
    <property type="molecule type" value="Genomic_DNA"/>
</dbReference>